<reference evidence="1" key="1">
    <citation type="submission" date="2023-03" db="EMBL/GenBank/DDBJ databases">
        <title>Complete genome of Cladonia borealis.</title>
        <authorList>
            <person name="Park H."/>
        </authorList>
    </citation>
    <scope>NUCLEOTIDE SEQUENCE</scope>
    <source>
        <strain evidence="1">ANT050790</strain>
    </source>
</reference>
<dbReference type="Proteomes" id="UP001166286">
    <property type="component" value="Unassembled WGS sequence"/>
</dbReference>
<name>A0AA39R7K0_9LECA</name>
<comment type="caution">
    <text evidence="1">The sequence shown here is derived from an EMBL/GenBank/DDBJ whole genome shotgun (WGS) entry which is preliminary data.</text>
</comment>
<keyword evidence="2" id="KW-1185">Reference proteome</keyword>
<protein>
    <recommendedName>
        <fullName evidence="3">Fungal N-terminal domain-containing protein</fullName>
    </recommendedName>
</protein>
<accession>A0AA39R7K0</accession>
<proteinExistence type="predicted"/>
<dbReference type="EMBL" id="JAFEKC020000004">
    <property type="protein sequence ID" value="KAK0515139.1"/>
    <property type="molecule type" value="Genomic_DNA"/>
</dbReference>
<gene>
    <name evidence="1" type="ORF">JMJ35_002518</name>
</gene>
<sequence length="332" mass="36694">MAGVGEASAIVNLIAIAPQLSKAVIQAASNYNQAKPQIESFGREVCMLGEILGQLRDVLFPDNNKSNLEPGVKSLLSQILDECSGMFSQLNGFSDRLHAKPNALQGVSRRGKMQWVLGDKTELEYLRARVDSMKINILLMMTLQSVHNHKSSDAKTEQNTKGIMELSQKNEACIKRLQMLENEGAYVEEHSRGKISSSMSVMSAETVGTAGSIQSNCTWNSIFGAYGWKLEKDEEPPTDNAKFVLRPVKEQELCGIGGHALLQVCDSKVEDGQLEKLDLVPSILDGNTKVPAWLAQDSLPAFFTSRLRHRSDEETEKADALITLVEEREEER</sequence>
<evidence type="ECO:0008006" key="3">
    <source>
        <dbReference type="Google" id="ProtNLM"/>
    </source>
</evidence>
<evidence type="ECO:0000313" key="1">
    <source>
        <dbReference type="EMBL" id="KAK0515139.1"/>
    </source>
</evidence>
<evidence type="ECO:0000313" key="2">
    <source>
        <dbReference type="Proteomes" id="UP001166286"/>
    </source>
</evidence>
<dbReference type="AlphaFoldDB" id="A0AA39R7K0"/>
<organism evidence="1 2">
    <name type="scientific">Cladonia borealis</name>
    <dbReference type="NCBI Taxonomy" id="184061"/>
    <lineage>
        <taxon>Eukaryota</taxon>
        <taxon>Fungi</taxon>
        <taxon>Dikarya</taxon>
        <taxon>Ascomycota</taxon>
        <taxon>Pezizomycotina</taxon>
        <taxon>Lecanoromycetes</taxon>
        <taxon>OSLEUM clade</taxon>
        <taxon>Lecanoromycetidae</taxon>
        <taxon>Lecanorales</taxon>
        <taxon>Lecanorineae</taxon>
        <taxon>Cladoniaceae</taxon>
        <taxon>Cladonia</taxon>
    </lineage>
</organism>